<dbReference type="PROSITE" id="PS50979">
    <property type="entry name" value="BC"/>
    <property type="match status" value="1"/>
</dbReference>
<dbReference type="Pfam" id="PF00289">
    <property type="entry name" value="Biotin_carb_N"/>
    <property type="match status" value="1"/>
</dbReference>
<keyword evidence="11" id="KW-1185">Reference proteome</keyword>
<dbReference type="EMBL" id="AP018694">
    <property type="protein sequence ID" value="BBE17690.1"/>
    <property type="molecule type" value="Genomic_DNA"/>
</dbReference>
<dbReference type="PROSITE" id="PS00866">
    <property type="entry name" value="CPSASE_1"/>
    <property type="match status" value="1"/>
</dbReference>
<evidence type="ECO:0000259" key="7">
    <source>
        <dbReference type="PROSITE" id="PS50968"/>
    </source>
</evidence>
<dbReference type="InterPro" id="IPR005481">
    <property type="entry name" value="BC-like_N"/>
</dbReference>
<dbReference type="Gene3D" id="3.30.470.20">
    <property type="entry name" value="ATP-grasp fold, B domain"/>
    <property type="match status" value="1"/>
</dbReference>
<dbReference type="CDD" id="cd06850">
    <property type="entry name" value="biotinyl_domain"/>
    <property type="match status" value="1"/>
</dbReference>
<dbReference type="AlphaFoldDB" id="A0A5K7S833"/>
<dbReference type="PROSITE" id="PS00867">
    <property type="entry name" value="CPSASE_2"/>
    <property type="match status" value="1"/>
</dbReference>
<dbReference type="SUPFAM" id="SSF56059">
    <property type="entry name" value="Glutathione synthetase ATP-binding domain-like"/>
    <property type="match status" value="1"/>
</dbReference>
<dbReference type="Pfam" id="PF02785">
    <property type="entry name" value="Biotin_carb_C"/>
    <property type="match status" value="1"/>
</dbReference>
<sequence length="666" mass="75391">MKQFEKILIANRGEIAVRIIRAAQKNGIRSVAVYAADDADSLHVSLANEAILLPGVTLAETYLNQDKIIQTALDLKVEAIHPGYGFLSENAVFAQKVADAGLVFIGPTPENIRLMGEKNRALAYVESLGLPILKSFRGTTTEILKYTSEMDFPVMVKASGGGGGKGMVICNSVEELPPALEKAERQAHSYFGNGELFVEKYLPRARHIEVQLMADNHGKVLHFFERECSVQRRFQKIIEEAPSPSVDEKLREELTSAAVEIARSMSYRNAGTIEFLLDESGKFYFLEMNTRIQVEHPVTEMITNTDLVSLQLQVALGNELSLKQEDIQISGHAIEARLCAEDAGNNFNPSAGKLVLWQIPEMVNLRKETFVERGIIISSNYDSLLAKLIVWGETRTKAIAQMNKVLSQTYISGVHTNLSFLSGLVESVVVQENKIYTRYVDENLDLINSGLQEKRQQLNKHKLVIAYLVFHFKQDENSVKSVWNQIGFWRMMPWVVVYVDDEKYECTISFNPERQIFRINQEEYLTKVVLMNENLLELLINHELKSFCFQEDEKHTKIISGGFAFTLRSNLLRNQVLSMRKNELEQKIFQNLICADLFGKVLKLNTREGDVVRAGQILLTLESMKTEIHVLCQVDARVKKIFVKEGNAVVEKQLLVELEEISLQSQ</sequence>
<feature type="domain" description="Biotin carboxylation" evidence="9">
    <location>
        <begin position="3"/>
        <end position="445"/>
    </location>
</feature>
<dbReference type="SMART" id="SM00878">
    <property type="entry name" value="Biotin_carb_C"/>
    <property type="match status" value="1"/>
</dbReference>
<dbReference type="SUPFAM" id="SSF51246">
    <property type="entry name" value="Rudiment single hybrid motif"/>
    <property type="match status" value="1"/>
</dbReference>
<evidence type="ECO:0000256" key="6">
    <source>
        <dbReference type="PROSITE-ProRule" id="PRU00409"/>
    </source>
</evidence>
<dbReference type="InterPro" id="IPR005479">
    <property type="entry name" value="CPAse_ATP-bd"/>
</dbReference>
<protein>
    <submittedName>
        <fullName evidence="10">Methylcrotonyl-CoA carboxylase biotin-containing subunit</fullName>
    </submittedName>
</protein>
<evidence type="ECO:0000256" key="4">
    <source>
        <dbReference type="ARBA" id="ARBA00022840"/>
    </source>
</evidence>
<dbReference type="GO" id="GO:0016874">
    <property type="term" value="F:ligase activity"/>
    <property type="evidence" value="ECO:0007669"/>
    <property type="project" value="UniProtKB-KW"/>
</dbReference>
<dbReference type="InterPro" id="IPR011764">
    <property type="entry name" value="Biotin_carboxylation_dom"/>
</dbReference>
<dbReference type="PANTHER" id="PTHR18866">
    <property type="entry name" value="CARBOXYLASE:PYRUVATE/ACETYL-COA/PROPIONYL-COA CARBOXYLASE"/>
    <property type="match status" value="1"/>
</dbReference>
<evidence type="ECO:0000259" key="8">
    <source>
        <dbReference type="PROSITE" id="PS50975"/>
    </source>
</evidence>
<dbReference type="InterPro" id="IPR016185">
    <property type="entry name" value="PreATP-grasp_dom_sf"/>
</dbReference>
<evidence type="ECO:0000256" key="2">
    <source>
        <dbReference type="ARBA" id="ARBA00022598"/>
    </source>
</evidence>
<dbReference type="InterPro" id="IPR011761">
    <property type="entry name" value="ATP-grasp"/>
</dbReference>
<dbReference type="SUPFAM" id="SSF51230">
    <property type="entry name" value="Single hybrid motif"/>
    <property type="match status" value="1"/>
</dbReference>
<evidence type="ECO:0000256" key="1">
    <source>
        <dbReference type="ARBA" id="ARBA00001953"/>
    </source>
</evidence>
<organism evidence="10 11">
    <name type="scientific">Aquipluma nitroreducens</name>
    <dbReference type="NCBI Taxonomy" id="2010828"/>
    <lineage>
        <taxon>Bacteria</taxon>
        <taxon>Pseudomonadati</taxon>
        <taxon>Bacteroidota</taxon>
        <taxon>Bacteroidia</taxon>
        <taxon>Marinilabiliales</taxon>
        <taxon>Prolixibacteraceae</taxon>
        <taxon>Aquipluma</taxon>
    </lineage>
</organism>
<dbReference type="PROSITE" id="PS50968">
    <property type="entry name" value="BIOTINYL_LIPOYL"/>
    <property type="match status" value="1"/>
</dbReference>
<keyword evidence="3 6" id="KW-0547">Nucleotide-binding</keyword>
<dbReference type="RefSeq" id="WP_318350669.1">
    <property type="nucleotide sequence ID" value="NZ_AP018694.1"/>
</dbReference>
<dbReference type="PROSITE" id="PS50975">
    <property type="entry name" value="ATP_GRASP"/>
    <property type="match status" value="1"/>
</dbReference>
<keyword evidence="2" id="KW-0436">Ligase</keyword>
<dbReference type="InterPro" id="IPR000089">
    <property type="entry name" value="Biotin_lipoyl"/>
</dbReference>
<comment type="cofactor">
    <cofactor evidence="1">
        <name>biotin</name>
        <dbReference type="ChEBI" id="CHEBI:57586"/>
    </cofactor>
</comment>
<gene>
    <name evidence="10" type="ORF">AQPE_1847</name>
</gene>
<dbReference type="KEGG" id="anf:AQPE_1847"/>
<dbReference type="SUPFAM" id="SSF52440">
    <property type="entry name" value="PreATP-grasp domain"/>
    <property type="match status" value="1"/>
</dbReference>
<evidence type="ECO:0000259" key="9">
    <source>
        <dbReference type="PROSITE" id="PS50979"/>
    </source>
</evidence>
<evidence type="ECO:0000256" key="3">
    <source>
        <dbReference type="ARBA" id="ARBA00022741"/>
    </source>
</evidence>
<dbReference type="Proteomes" id="UP001193389">
    <property type="component" value="Chromosome"/>
</dbReference>
<dbReference type="Pfam" id="PF02786">
    <property type="entry name" value="CPSase_L_D2"/>
    <property type="match status" value="1"/>
</dbReference>
<evidence type="ECO:0000313" key="11">
    <source>
        <dbReference type="Proteomes" id="UP001193389"/>
    </source>
</evidence>
<dbReference type="InterPro" id="IPR005482">
    <property type="entry name" value="Biotin_COase_C"/>
</dbReference>
<feature type="domain" description="ATP-grasp" evidence="8">
    <location>
        <begin position="122"/>
        <end position="316"/>
    </location>
</feature>
<dbReference type="InterPro" id="IPR011054">
    <property type="entry name" value="Rudment_hybrid_motif"/>
</dbReference>
<dbReference type="InterPro" id="IPR050856">
    <property type="entry name" value="Biotin_carboxylase_complex"/>
</dbReference>
<keyword evidence="4 6" id="KW-0067">ATP-binding</keyword>
<name>A0A5K7S833_9BACT</name>
<dbReference type="GO" id="GO:0005524">
    <property type="term" value="F:ATP binding"/>
    <property type="evidence" value="ECO:0007669"/>
    <property type="project" value="UniProtKB-UniRule"/>
</dbReference>
<proteinExistence type="predicted"/>
<dbReference type="Pfam" id="PF00364">
    <property type="entry name" value="Biotin_lipoyl"/>
    <property type="match status" value="1"/>
</dbReference>
<dbReference type="PANTHER" id="PTHR18866:SF127">
    <property type="match status" value="1"/>
</dbReference>
<dbReference type="Gene3D" id="2.40.50.100">
    <property type="match status" value="1"/>
</dbReference>
<accession>A0A5K7S833</accession>
<keyword evidence="5" id="KW-0092">Biotin</keyword>
<reference evidence="10" key="1">
    <citation type="journal article" date="2020" name="Int. J. Syst. Evol. Microbiol.">
        <title>Aquipluma nitroreducens gen. nov. sp. nov., a novel facultatively anaerobic bacterium isolated from a freshwater lake.</title>
        <authorList>
            <person name="Watanabe M."/>
            <person name="Kojima H."/>
            <person name="Fukui M."/>
        </authorList>
    </citation>
    <scope>NUCLEOTIDE SEQUENCE</scope>
    <source>
        <strain evidence="10">MeG22</strain>
    </source>
</reference>
<dbReference type="GO" id="GO:0046872">
    <property type="term" value="F:metal ion binding"/>
    <property type="evidence" value="ECO:0007669"/>
    <property type="project" value="InterPro"/>
</dbReference>
<dbReference type="InterPro" id="IPR011053">
    <property type="entry name" value="Single_hybrid_motif"/>
</dbReference>
<evidence type="ECO:0000256" key="5">
    <source>
        <dbReference type="ARBA" id="ARBA00023267"/>
    </source>
</evidence>
<feature type="domain" description="Lipoyl-binding" evidence="7">
    <location>
        <begin position="583"/>
        <end position="659"/>
    </location>
</feature>
<evidence type="ECO:0000313" key="10">
    <source>
        <dbReference type="EMBL" id="BBE17690.1"/>
    </source>
</evidence>